<dbReference type="PROSITE" id="PS01187">
    <property type="entry name" value="EGF_CA"/>
    <property type="match status" value="1"/>
</dbReference>
<keyword evidence="9 14" id="KW-1133">Transmembrane helix</keyword>
<dbReference type="InterPro" id="IPR000742">
    <property type="entry name" value="EGF"/>
</dbReference>
<organism evidence="17 18">
    <name type="scientific">Urochloa decumbens</name>
    <dbReference type="NCBI Taxonomy" id="240449"/>
    <lineage>
        <taxon>Eukaryota</taxon>
        <taxon>Viridiplantae</taxon>
        <taxon>Streptophyta</taxon>
        <taxon>Embryophyta</taxon>
        <taxon>Tracheophyta</taxon>
        <taxon>Spermatophyta</taxon>
        <taxon>Magnoliopsida</taxon>
        <taxon>Liliopsida</taxon>
        <taxon>Poales</taxon>
        <taxon>Poaceae</taxon>
        <taxon>PACMAD clade</taxon>
        <taxon>Panicoideae</taxon>
        <taxon>Panicodae</taxon>
        <taxon>Paniceae</taxon>
        <taxon>Melinidinae</taxon>
        <taxon>Urochloa</taxon>
    </lineage>
</organism>
<evidence type="ECO:0000256" key="7">
    <source>
        <dbReference type="ARBA" id="ARBA00022777"/>
    </source>
</evidence>
<feature type="transmembrane region" description="Helical" evidence="14">
    <location>
        <begin position="391"/>
        <end position="414"/>
    </location>
</feature>
<dbReference type="InterPro" id="IPR001245">
    <property type="entry name" value="Ser-Thr/Tyr_kinase_cat_dom"/>
</dbReference>
<evidence type="ECO:0000256" key="9">
    <source>
        <dbReference type="ARBA" id="ARBA00022989"/>
    </source>
</evidence>
<evidence type="ECO:0000313" key="18">
    <source>
        <dbReference type="Proteomes" id="UP001497457"/>
    </source>
</evidence>
<dbReference type="GO" id="GO:0016020">
    <property type="term" value="C:membrane"/>
    <property type="evidence" value="ECO:0007669"/>
    <property type="project" value="UniProtKB-SubCell"/>
</dbReference>
<dbReference type="InterPro" id="IPR045274">
    <property type="entry name" value="WAK-like"/>
</dbReference>
<feature type="signal peptide" evidence="15">
    <location>
        <begin position="1"/>
        <end position="20"/>
    </location>
</feature>
<dbReference type="Gene3D" id="2.10.25.10">
    <property type="entry name" value="Laminin"/>
    <property type="match status" value="1"/>
</dbReference>
<dbReference type="GO" id="GO:0004674">
    <property type="term" value="F:protein serine/threonine kinase activity"/>
    <property type="evidence" value="ECO:0007669"/>
    <property type="project" value="UniProtKB-KW"/>
</dbReference>
<dbReference type="InterPro" id="IPR001881">
    <property type="entry name" value="EGF-like_Ca-bd_dom"/>
</dbReference>
<evidence type="ECO:0000256" key="10">
    <source>
        <dbReference type="ARBA" id="ARBA00023136"/>
    </source>
</evidence>
<evidence type="ECO:0000256" key="12">
    <source>
        <dbReference type="ARBA" id="ARBA00023180"/>
    </source>
</evidence>
<keyword evidence="7" id="KW-0418">Kinase</keyword>
<evidence type="ECO:0000256" key="8">
    <source>
        <dbReference type="ARBA" id="ARBA00022840"/>
    </source>
</evidence>
<gene>
    <name evidence="17" type="ORF">URODEC1_LOCUS88090</name>
</gene>
<dbReference type="Proteomes" id="UP001497457">
    <property type="component" value="Chromosome 34rd"/>
</dbReference>
<evidence type="ECO:0000256" key="5">
    <source>
        <dbReference type="ARBA" id="ARBA00022729"/>
    </source>
</evidence>
<keyword evidence="5 15" id="KW-0732">Signal</keyword>
<dbReference type="PROSITE" id="PS00107">
    <property type="entry name" value="PROTEIN_KINASE_ATP"/>
    <property type="match status" value="1"/>
</dbReference>
<dbReference type="CDD" id="cd00054">
    <property type="entry name" value="EGF_CA"/>
    <property type="match status" value="1"/>
</dbReference>
<sequence length="751" mass="83099">MRTLLIRLIRWASLLLAATAELVAAAAGVEGPPIGLANCTTKCGDVSVPYPFGIGSGCYLTGFNLTCNTSYAPPRLFLGDDGTLRVMDISLDNATMRVHGPHGYKDMSGTYMSDANISGTWGGPSWGLTEDGPYMLSDEHNEVVLVGCQLVVELRIPGTDDRFINSCASACSSRFEIHGQCLKPEKTRSSPRCRACTGISCCQAPIMSGYTTYDWRLMILQTHDSDIDNNFFSLHISEEGWFELGKSKLVYDLVPAVLKWNIISDVLPSNESREGNTTCHRDILGSISCHSRHSTCTNLWSQNRIFSKYNNSYTCHCWDGYQGNPYLPDGCQDIDECSLPNTVFCYGNCTNTPGDYLCECPHGSNGNPSVPNGCIKTEASLASNRPSHTGLSIGLGVGSFALLLFLFLGTTFLMRKLTTRKKKRQRERFFKQNRGQLLQQLVAHRTDIAERMIVTLEELEKATNNFDKSRELGNGGHGTVYKGILTSQHVVAIKKSKIVIQREIDQFINEVAILSQINHRNIVKLFGCCLETEVHLLVYEFISNGTLHNHLHVEAPMSISWKDRLRIAVEIAKAIAYLHSLVSMPIIHRDIKSPNILLDENLNVKLSDFGASRYVPIDQTGVDTTVQGTFGYLDPIYYSNGHLTEKSDVYSFGVVLIELLTREKPVAYRSSQGYGLVSHFVTLLSEGNLSHILDPQVAQEGAGEVVDVALLAAICVKFTSTERPTMRQVEMTLEGIYAAKDFDSSDVTDDE</sequence>
<keyword evidence="10 14" id="KW-0472">Membrane</keyword>
<keyword evidence="8 13" id="KW-0067">ATP-binding</keyword>
<keyword evidence="12" id="KW-0325">Glycoprotein</keyword>
<keyword evidence="11" id="KW-1015">Disulfide bond</keyword>
<evidence type="ECO:0000313" key="17">
    <source>
        <dbReference type="EMBL" id="CAL5044090.1"/>
    </source>
</evidence>
<evidence type="ECO:0000256" key="11">
    <source>
        <dbReference type="ARBA" id="ARBA00023157"/>
    </source>
</evidence>
<accession>A0ABC9DU62</accession>
<evidence type="ECO:0000256" key="3">
    <source>
        <dbReference type="ARBA" id="ARBA00022679"/>
    </source>
</evidence>
<dbReference type="InterPro" id="IPR008271">
    <property type="entry name" value="Ser/Thr_kinase_AS"/>
</dbReference>
<dbReference type="InterPro" id="IPR025287">
    <property type="entry name" value="WAK_GUB"/>
</dbReference>
<evidence type="ECO:0000256" key="6">
    <source>
        <dbReference type="ARBA" id="ARBA00022741"/>
    </source>
</evidence>
<dbReference type="Gene3D" id="3.30.200.20">
    <property type="entry name" value="Phosphorylase Kinase, domain 1"/>
    <property type="match status" value="1"/>
</dbReference>
<dbReference type="InterPro" id="IPR018097">
    <property type="entry name" value="EGF_Ca-bd_CS"/>
</dbReference>
<keyword evidence="4 14" id="KW-0812">Transmembrane</keyword>
<dbReference type="Gene3D" id="1.10.510.10">
    <property type="entry name" value="Transferase(Phosphotransferase) domain 1"/>
    <property type="match status" value="1"/>
</dbReference>
<feature type="binding site" evidence="13">
    <location>
        <position position="495"/>
    </location>
    <ligand>
        <name>ATP</name>
        <dbReference type="ChEBI" id="CHEBI:30616"/>
    </ligand>
</feature>
<proteinExistence type="predicted"/>
<dbReference type="PROSITE" id="PS50011">
    <property type="entry name" value="PROTEIN_KINASE_DOM"/>
    <property type="match status" value="1"/>
</dbReference>
<evidence type="ECO:0000256" key="2">
    <source>
        <dbReference type="ARBA" id="ARBA00022527"/>
    </source>
</evidence>
<evidence type="ECO:0000256" key="1">
    <source>
        <dbReference type="ARBA" id="ARBA00004479"/>
    </source>
</evidence>
<reference evidence="17" key="1">
    <citation type="submission" date="2024-10" db="EMBL/GenBank/DDBJ databases">
        <authorList>
            <person name="Ryan C."/>
        </authorList>
    </citation>
    <scope>NUCLEOTIDE SEQUENCE [LARGE SCALE GENOMIC DNA]</scope>
</reference>
<keyword evidence="18" id="KW-1185">Reference proteome</keyword>
<evidence type="ECO:0000256" key="14">
    <source>
        <dbReference type="SAM" id="Phobius"/>
    </source>
</evidence>
<protein>
    <recommendedName>
        <fullName evidence="16">Protein kinase domain-containing protein</fullName>
    </recommendedName>
</protein>
<keyword evidence="3" id="KW-0808">Transferase</keyword>
<dbReference type="SMART" id="SM00181">
    <property type="entry name" value="EGF"/>
    <property type="match status" value="2"/>
</dbReference>
<feature type="chain" id="PRO_5044851334" description="Protein kinase domain-containing protein" evidence="15">
    <location>
        <begin position="21"/>
        <end position="751"/>
    </location>
</feature>
<dbReference type="SUPFAM" id="SSF57196">
    <property type="entry name" value="EGF/Laminin"/>
    <property type="match status" value="1"/>
</dbReference>
<evidence type="ECO:0000256" key="15">
    <source>
        <dbReference type="SAM" id="SignalP"/>
    </source>
</evidence>
<dbReference type="PANTHER" id="PTHR27005">
    <property type="entry name" value="WALL-ASSOCIATED RECEPTOR KINASE-LIKE 21"/>
    <property type="match status" value="1"/>
</dbReference>
<evidence type="ECO:0000256" key="13">
    <source>
        <dbReference type="PROSITE-ProRule" id="PRU10141"/>
    </source>
</evidence>
<dbReference type="PANTHER" id="PTHR27005:SF215">
    <property type="entry name" value="OS09G0562600 PROTEIN"/>
    <property type="match status" value="1"/>
</dbReference>
<evidence type="ECO:0000256" key="4">
    <source>
        <dbReference type="ARBA" id="ARBA00022692"/>
    </source>
</evidence>
<name>A0ABC9DU62_9POAL</name>
<dbReference type="AlphaFoldDB" id="A0ABC9DU62"/>
<dbReference type="GO" id="GO:0005524">
    <property type="term" value="F:ATP binding"/>
    <property type="evidence" value="ECO:0007669"/>
    <property type="project" value="UniProtKB-UniRule"/>
</dbReference>
<dbReference type="SUPFAM" id="SSF56112">
    <property type="entry name" value="Protein kinase-like (PK-like)"/>
    <property type="match status" value="1"/>
</dbReference>
<evidence type="ECO:0000259" key="16">
    <source>
        <dbReference type="PROSITE" id="PS50011"/>
    </source>
</evidence>
<dbReference type="SMART" id="SM00179">
    <property type="entry name" value="EGF_CA"/>
    <property type="match status" value="1"/>
</dbReference>
<dbReference type="PROSITE" id="PS00108">
    <property type="entry name" value="PROTEIN_KINASE_ST"/>
    <property type="match status" value="1"/>
</dbReference>
<dbReference type="FunFam" id="3.30.200.20:FF:000043">
    <property type="entry name" value="Wall-associated receptor kinase 2"/>
    <property type="match status" value="1"/>
</dbReference>
<dbReference type="SMART" id="SM00220">
    <property type="entry name" value="S_TKc"/>
    <property type="match status" value="1"/>
</dbReference>
<dbReference type="Pfam" id="PF13947">
    <property type="entry name" value="GUB_WAK_bind"/>
    <property type="match status" value="1"/>
</dbReference>
<comment type="subcellular location">
    <subcellularLocation>
        <location evidence="1">Membrane</location>
        <topology evidence="1">Single-pass type I membrane protein</topology>
    </subcellularLocation>
</comment>
<dbReference type="FunFam" id="1.10.510.10:FF:000084">
    <property type="entry name" value="Wall-associated receptor kinase 2"/>
    <property type="match status" value="1"/>
</dbReference>
<dbReference type="EMBL" id="OZ075144">
    <property type="protein sequence ID" value="CAL5044090.1"/>
    <property type="molecule type" value="Genomic_DNA"/>
</dbReference>
<keyword evidence="2" id="KW-0723">Serine/threonine-protein kinase</keyword>
<feature type="domain" description="Protein kinase" evidence="16">
    <location>
        <begin position="466"/>
        <end position="733"/>
    </location>
</feature>
<dbReference type="InterPro" id="IPR000719">
    <property type="entry name" value="Prot_kinase_dom"/>
</dbReference>
<keyword evidence="6 13" id="KW-0547">Nucleotide-binding</keyword>
<dbReference type="Pfam" id="PF07714">
    <property type="entry name" value="PK_Tyr_Ser-Thr"/>
    <property type="match status" value="1"/>
</dbReference>
<dbReference type="InterPro" id="IPR011009">
    <property type="entry name" value="Kinase-like_dom_sf"/>
</dbReference>
<dbReference type="InterPro" id="IPR017441">
    <property type="entry name" value="Protein_kinase_ATP_BS"/>
</dbReference>